<proteinExistence type="predicted"/>
<gene>
    <name evidence="1" type="primary">ORF41081</name>
</gene>
<organism evidence="1">
    <name type="scientific">Arion vulgaris</name>
    <dbReference type="NCBI Taxonomy" id="1028688"/>
    <lineage>
        <taxon>Eukaryota</taxon>
        <taxon>Metazoa</taxon>
        <taxon>Spiralia</taxon>
        <taxon>Lophotrochozoa</taxon>
        <taxon>Mollusca</taxon>
        <taxon>Gastropoda</taxon>
        <taxon>Heterobranchia</taxon>
        <taxon>Euthyneura</taxon>
        <taxon>Panpulmonata</taxon>
        <taxon>Eupulmonata</taxon>
        <taxon>Stylommatophora</taxon>
        <taxon>Helicina</taxon>
        <taxon>Arionoidea</taxon>
        <taxon>Arionidae</taxon>
        <taxon>Arion</taxon>
    </lineage>
</organism>
<reference evidence="1" key="1">
    <citation type="submission" date="2014-12" db="EMBL/GenBank/DDBJ databases">
        <title>Insight into the proteome of Arion vulgaris.</title>
        <authorList>
            <person name="Aradska J."/>
            <person name="Bulat T."/>
            <person name="Smidak R."/>
            <person name="Sarate P."/>
            <person name="Gangsoo J."/>
            <person name="Sialana F."/>
            <person name="Bilban M."/>
            <person name="Lubec G."/>
        </authorList>
    </citation>
    <scope>NUCLEOTIDE SEQUENCE</scope>
    <source>
        <tissue evidence="1">Skin</tissue>
    </source>
</reference>
<dbReference type="EMBL" id="HACG01014160">
    <property type="protein sequence ID" value="CEK61025.1"/>
    <property type="molecule type" value="Transcribed_RNA"/>
</dbReference>
<accession>A0A0B6YZW4</accession>
<name>A0A0B6YZW4_9EUPU</name>
<dbReference type="AlphaFoldDB" id="A0A0B6YZW4"/>
<evidence type="ECO:0000313" key="1">
    <source>
        <dbReference type="EMBL" id="CEK61025.1"/>
    </source>
</evidence>
<protein>
    <submittedName>
        <fullName evidence="1">Uncharacterized protein</fullName>
    </submittedName>
</protein>
<sequence length="70" mass="7914">MIKMVEKKYANKQQQTDSAAMLAMHCVVRSLNFLSIQISFSAFWLRLKSSADLIAHGSLHRTPNGIIKHT</sequence>